<keyword evidence="24" id="KW-1185">Reference proteome</keyword>
<keyword evidence="11" id="KW-0729">SH3-binding</keyword>
<dbReference type="SUPFAM" id="SSF54211">
    <property type="entry name" value="Ribosomal protein S5 domain 2-like"/>
    <property type="match status" value="1"/>
</dbReference>
<keyword evidence="12" id="KW-0472">Membrane</keyword>
<dbReference type="FunFam" id="2.100.10.50:FF:000002">
    <property type="entry name" value="Multivesicular body subunit 12B"/>
    <property type="match status" value="1"/>
</dbReference>
<evidence type="ECO:0000256" key="11">
    <source>
        <dbReference type="ARBA" id="ARBA00023036"/>
    </source>
</evidence>
<dbReference type="GO" id="GO:0019075">
    <property type="term" value="P:virus maturation"/>
    <property type="evidence" value="ECO:0007669"/>
    <property type="project" value="TreeGrafter"/>
</dbReference>
<comment type="similarity">
    <text evidence="4">Belongs to the MVB12 family.</text>
</comment>
<dbReference type="Gene3D" id="3.30.230.10">
    <property type="match status" value="1"/>
</dbReference>
<comment type="caution">
    <text evidence="23">The sequence shown here is derived from an EMBL/GenBank/DDBJ whole genome shotgun (WGS) entry which is preliminary data.</text>
</comment>
<evidence type="ECO:0000256" key="17">
    <source>
        <dbReference type="ARBA" id="ARBA00043019"/>
    </source>
</evidence>
<comment type="similarity">
    <text evidence="3 19">Belongs to the universal ribosomal protein uS9 family.</text>
</comment>
<evidence type="ECO:0000256" key="3">
    <source>
        <dbReference type="ARBA" id="ARBA00005251"/>
    </source>
</evidence>
<evidence type="ECO:0000256" key="5">
    <source>
        <dbReference type="ARBA" id="ARBA00017653"/>
    </source>
</evidence>
<dbReference type="PROSITE" id="PS00360">
    <property type="entry name" value="RIBOSOMAL_S9"/>
    <property type="match status" value="1"/>
</dbReference>
<keyword evidence="6" id="KW-0813">Transport</keyword>
<dbReference type="GO" id="GO:0003735">
    <property type="term" value="F:structural constituent of ribosome"/>
    <property type="evidence" value="ECO:0007669"/>
    <property type="project" value="InterPro"/>
</dbReference>
<dbReference type="EMBL" id="JAIFRP010000045">
    <property type="protein sequence ID" value="KAK2581012.1"/>
    <property type="molecule type" value="Genomic_DNA"/>
</dbReference>
<dbReference type="GO" id="GO:0022626">
    <property type="term" value="C:cytosolic ribosome"/>
    <property type="evidence" value="ECO:0007669"/>
    <property type="project" value="UniProtKB-ARBA"/>
</dbReference>
<evidence type="ECO:0000256" key="9">
    <source>
        <dbReference type="ARBA" id="ARBA00022927"/>
    </source>
</evidence>
<evidence type="ECO:0000256" key="19">
    <source>
        <dbReference type="RuleBase" id="RU003815"/>
    </source>
</evidence>
<dbReference type="InterPro" id="IPR020568">
    <property type="entry name" value="Ribosomal_Su5_D2-typ_SF"/>
</dbReference>
<keyword evidence="10 19" id="KW-0689">Ribosomal protein</keyword>
<dbReference type="GO" id="GO:1990904">
    <property type="term" value="C:ribonucleoprotein complex"/>
    <property type="evidence" value="ECO:0007669"/>
    <property type="project" value="UniProtKB-KW"/>
</dbReference>
<dbReference type="GO" id="GO:0015031">
    <property type="term" value="P:protein transport"/>
    <property type="evidence" value="ECO:0007669"/>
    <property type="project" value="UniProtKB-KW"/>
</dbReference>
<dbReference type="AlphaFoldDB" id="A0AAD9VP86"/>
<name>A0AAD9VP86_9HYME</name>
<dbReference type="PROSITE" id="PS51497">
    <property type="entry name" value="UMA"/>
    <property type="match status" value="1"/>
</dbReference>
<evidence type="ECO:0000256" key="12">
    <source>
        <dbReference type="ARBA" id="ARBA00023136"/>
    </source>
</evidence>
<dbReference type="GO" id="GO:0032510">
    <property type="term" value="P:endosome to lysosome transport via multivesicular body sorting pathway"/>
    <property type="evidence" value="ECO:0007669"/>
    <property type="project" value="TreeGrafter"/>
</dbReference>
<protein>
    <recommendedName>
        <fullName evidence="5">Multivesicular body subunit 12A</fullName>
    </recommendedName>
    <alternativeName>
        <fullName evidence="17">40S ribosomal protein S16</fullName>
    </alternativeName>
    <alternativeName>
        <fullName evidence="15">ESCRT-I complex subunit MVB12A</fullName>
    </alternativeName>
    <alternativeName>
        <fullName evidence="14">Protein FAM125A</fullName>
    </alternativeName>
    <alternativeName>
        <fullName evidence="16">Small ribosomal subunit protein uS9</fullName>
    </alternativeName>
</protein>
<evidence type="ECO:0000259" key="21">
    <source>
        <dbReference type="PROSITE" id="PS51497"/>
    </source>
</evidence>
<dbReference type="InterPro" id="IPR018798">
    <property type="entry name" value="MVB12A/B"/>
</dbReference>
<evidence type="ECO:0000256" key="16">
    <source>
        <dbReference type="ARBA" id="ARBA00035259"/>
    </source>
</evidence>
<feature type="domain" description="UMA" evidence="21">
    <location>
        <begin position="645"/>
        <end position="692"/>
    </location>
</feature>
<dbReference type="GO" id="GO:0042058">
    <property type="term" value="P:regulation of epidermal growth factor receptor signaling pathway"/>
    <property type="evidence" value="ECO:0007669"/>
    <property type="project" value="TreeGrafter"/>
</dbReference>
<dbReference type="Pfam" id="PF00380">
    <property type="entry name" value="Ribosomal_S9"/>
    <property type="match status" value="1"/>
</dbReference>
<gene>
    <name evidence="23" type="ORF">KPH14_006062</name>
</gene>
<dbReference type="InterPro" id="IPR040335">
    <property type="entry name" value="MVB12A"/>
</dbReference>
<dbReference type="Pfam" id="PF10240">
    <property type="entry name" value="DUF2464"/>
    <property type="match status" value="1"/>
</dbReference>
<evidence type="ECO:0000256" key="2">
    <source>
        <dbReference type="ARBA" id="ARBA00004633"/>
    </source>
</evidence>
<dbReference type="GO" id="GO:0017124">
    <property type="term" value="F:SH3 domain binding"/>
    <property type="evidence" value="ECO:0007669"/>
    <property type="project" value="UniProtKB-KW"/>
</dbReference>
<dbReference type="GO" id="GO:0006412">
    <property type="term" value="P:translation"/>
    <property type="evidence" value="ECO:0007669"/>
    <property type="project" value="InterPro"/>
</dbReference>
<keyword evidence="7" id="KW-0963">Cytoplasm</keyword>
<evidence type="ECO:0000256" key="7">
    <source>
        <dbReference type="ARBA" id="ARBA00022490"/>
    </source>
</evidence>
<comment type="subcellular location">
    <subcellularLocation>
        <location evidence="1">Cytoplasm</location>
    </subcellularLocation>
    <subcellularLocation>
        <location evidence="2">Late endosome membrane</location>
        <topology evidence="2">Peripheral membrane protein</topology>
    </subcellularLocation>
</comment>
<evidence type="ECO:0000256" key="4">
    <source>
        <dbReference type="ARBA" id="ARBA00010432"/>
    </source>
</evidence>
<proteinExistence type="inferred from homology"/>
<feature type="domain" description="MABP" evidence="22">
    <location>
        <begin position="386"/>
        <end position="535"/>
    </location>
</feature>
<dbReference type="GO" id="GO:0000813">
    <property type="term" value="C:ESCRT I complex"/>
    <property type="evidence" value="ECO:0007669"/>
    <property type="project" value="InterPro"/>
</dbReference>
<feature type="compositionally biased region" description="Polar residues" evidence="20">
    <location>
        <begin position="552"/>
        <end position="564"/>
    </location>
</feature>
<evidence type="ECO:0000256" key="8">
    <source>
        <dbReference type="ARBA" id="ARBA00022753"/>
    </source>
</evidence>
<dbReference type="PANTHER" id="PTHR31612">
    <property type="entry name" value="MULTIVESICULAR BODY SUBUNIT 12A"/>
    <property type="match status" value="1"/>
</dbReference>
<dbReference type="GO" id="GO:0031902">
    <property type="term" value="C:late endosome membrane"/>
    <property type="evidence" value="ECO:0007669"/>
    <property type="project" value="UniProtKB-SubCell"/>
</dbReference>
<keyword evidence="13 19" id="KW-0687">Ribonucleoprotein</keyword>
<dbReference type="FunFam" id="3.30.230.10:FF:000184">
    <property type="entry name" value="40S ribosomal protein S16"/>
    <property type="match status" value="1"/>
</dbReference>
<evidence type="ECO:0000256" key="20">
    <source>
        <dbReference type="SAM" id="MobiDB-lite"/>
    </source>
</evidence>
<feature type="region of interest" description="Disordered" evidence="20">
    <location>
        <begin position="552"/>
        <end position="606"/>
    </location>
</feature>
<evidence type="ECO:0000313" key="24">
    <source>
        <dbReference type="Proteomes" id="UP001258017"/>
    </source>
</evidence>
<comment type="function">
    <text evidence="18">Component of the ESCRT-I complex, a regulator of vesicular trafficking process. Required for the sorting of endocytic ubiquitinated cargos into multivesicular bodies.</text>
</comment>
<dbReference type="GO" id="GO:0032801">
    <property type="term" value="P:receptor catabolic process"/>
    <property type="evidence" value="ECO:0007669"/>
    <property type="project" value="TreeGrafter"/>
</dbReference>
<evidence type="ECO:0000256" key="10">
    <source>
        <dbReference type="ARBA" id="ARBA00022980"/>
    </source>
</evidence>
<dbReference type="Gene3D" id="2.100.10.50">
    <property type="match status" value="1"/>
</dbReference>
<evidence type="ECO:0000256" key="14">
    <source>
        <dbReference type="ARBA" id="ARBA00033002"/>
    </source>
</evidence>
<dbReference type="PROSITE" id="PS51498">
    <property type="entry name" value="MABP"/>
    <property type="match status" value="1"/>
</dbReference>
<reference evidence="23" key="2">
    <citation type="journal article" date="2023" name="Commun. Biol.">
        <title>Intrasexual cuticular hydrocarbon dimorphism in a wasp sheds light on hydrocarbon biosynthesis genes in Hymenoptera.</title>
        <authorList>
            <person name="Moris V.C."/>
            <person name="Podsiadlowski L."/>
            <person name="Martin S."/>
            <person name="Oeyen J.P."/>
            <person name="Donath A."/>
            <person name="Petersen M."/>
            <person name="Wilbrandt J."/>
            <person name="Misof B."/>
            <person name="Liedtke D."/>
            <person name="Thamm M."/>
            <person name="Scheiner R."/>
            <person name="Schmitt T."/>
            <person name="Niehuis O."/>
        </authorList>
    </citation>
    <scope>NUCLEOTIDE SEQUENCE</scope>
    <source>
        <strain evidence="23">GBR_01_08_01A</strain>
    </source>
</reference>
<dbReference type="InterPro" id="IPR020574">
    <property type="entry name" value="Ribosomal_uS9_CS"/>
</dbReference>
<evidence type="ECO:0000313" key="23">
    <source>
        <dbReference type="EMBL" id="KAK2581012.1"/>
    </source>
</evidence>
<organism evidence="23 24">
    <name type="scientific">Odynerus spinipes</name>
    <dbReference type="NCBI Taxonomy" id="1348599"/>
    <lineage>
        <taxon>Eukaryota</taxon>
        <taxon>Metazoa</taxon>
        <taxon>Ecdysozoa</taxon>
        <taxon>Arthropoda</taxon>
        <taxon>Hexapoda</taxon>
        <taxon>Insecta</taxon>
        <taxon>Pterygota</taxon>
        <taxon>Neoptera</taxon>
        <taxon>Endopterygota</taxon>
        <taxon>Hymenoptera</taxon>
        <taxon>Apocrita</taxon>
        <taxon>Aculeata</taxon>
        <taxon>Vespoidea</taxon>
        <taxon>Vespidae</taxon>
        <taxon>Eumeninae</taxon>
        <taxon>Odynerus</taxon>
    </lineage>
</organism>
<evidence type="ECO:0000256" key="18">
    <source>
        <dbReference type="ARBA" id="ARBA00053101"/>
    </source>
</evidence>
<dbReference type="InterPro" id="IPR000754">
    <property type="entry name" value="Ribosomal_uS9"/>
</dbReference>
<keyword evidence="9" id="KW-0653">Protein transport</keyword>
<dbReference type="InterPro" id="IPR023340">
    <property type="entry name" value="UMA"/>
</dbReference>
<reference evidence="23" key="1">
    <citation type="submission" date="2021-08" db="EMBL/GenBank/DDBJ databases">
        <authorList>
            <person name="Misof B."/>
            <person name="Oliver O."/>
            <person name="Podsiadlowski L."/>
            <person name="Donath A."/>
            <person name="Peters R."/>
            <person name="Mayer C."/>
            <person name="Rust J."/>
            <person name="Gunkel S."/>
            <person name="Lesny P."/>
            <person name="Martin S."/>
            <person name="Oeyen J.P."/>
            <person name="Petersen M."/>
            <person name="Panagiotis P."/>
            <person name="Wilbrandt J."/>
            <person name="Tanja T."/>
        </authorList>
    </citation>
    <scope>NUCLEOTIDE SEQUENCE</scope>
    <source>
        <strain evidence="23">GBR_01_08_01A</strain>
        <tissue evidence="23">Thorax + abdomen</tissue>
    </source>
</reference>
<evidence type="ECO:0000256" key="6">
    <source>
        <dbReference type="ARBA" id="ARBA00022448"/>
    </source>
</evidence>
<dbReference type="InterPro" id="IPR023341">
    <property type="entry name" value="MABP"/>
</dbReference>
<dbReference type="InterPro" id="IPR014721">
    <property type="entry name" value="Ribsml_uS5_D2-typ_fold_subgr"/>
</dbReference>
<sequence>MPGSAIPSSIVSPGSFVAILYKEIAADIIPTCHQYKIYPLDIHLTTTHDEPTAIIGIVLTLIYGYVSDSYNGLHTEQPDRAAVGNEQENEIEKKTNGNKCADVVTQVQKETMEKLQNCYYQLISMTYRISVISCLYLYNTMDIFSQGHQLHAMDLYYRIDIFYEIVMEEYLIARRKHCSAVNLLPFHDVLDKMQKKQKEPIHSVQVFGRKKSATAVAYCKRGRGNLRVNGRPLELVEPRVLQYKLQEPILLLGKEKFAGVDIRVRVNGGGHVAQVYAIRQAISKALVAYYQKYVDEASKKEVKDILIQYDRTLLVADPRRCEPKKFGGPGARARYQKSYQLVEKQNADYAAIVDFLSSNLSKITAMSKKGGSKMLVHQLSTVLPDDRPITAISIIEDVEKCPPNFTVVSRTYDQDTDADLWRETGLFIKKKGRYVCFSKTEGLPHCIVEDITVINERETPPEGYSIISHTIDSMQKAWRKKQLCYKIKNKDLCSKAVTDIIICSRIVHKGSKMAPNGFAAAGIINGVCVCYKTVDITNGQTNSQSYVNIDLLQNASPNPSNGTPQRVPPERPPKPKFSPKPNNGIYPQIGPASAGKDTEESNDRDYEVLSPSARLRPTRPAPQPPVTSVIGSTPIYGTLPGSSDLDGVPFVLNPRLNIHSDSASYKLPTIKIWTQKDLDKEFCYDFRAERET</sequence>
<evidence type="ECO:0000256" key="15">
    <source>
        <dbReference type="ARBA" id="ARBA00033024"/>
    </source>
</evidence>
<dbReference type="Proteomes" id="UP001258017">
    <property type="component" value="Unassembled WGS sequence"/>
</dbReference>
<dbReference type="PANTHER" id="PTHR31612:SF2">
    <property type="entry name" value="MULTIVESICULAR BODY SUBUNIT 12A"/>
    <property type="match status" value="1"/>
</dbReference>
<evidence type="ECO:0000256" key="1">
    <source>
        <dbReference type="ARBA" id="ARBA00004496"/>
    </source>
</evidence>
<accession>A0AAD9VP86</accession>
<feature type="compositionally biased region" description="Basic and acidic residues" evidence="20">
    <location>
        <begin position="596"/>
        <end position="606"/>
    </location>
</feature>
<keyword evidence="8" id="KW-0967">Endosome</keyword>
<evidence type="ECO:0000256" key="13">
    <source>
        <dbReference type="ARBA" id="ARBA00023274"/>
    </source>
</evidence>
<dbReference type="GO" id="GO:0046755">
    <property type="term" value="P:viral budding"/>
    <property type="evidence" value="ECO:0007669"/>
    <property type="project" value="TreeGrafter"/>
</dbReference>
<evidence type="ECO:0000259" key="22">
    <source>
        <dbReference type="PROSITE" id="PS51498"/>
    </source>
</evidence>